<protein>
    <submittedName>
        <fullName evidence="1">V-type ATP synthase subunit E</fullName>
    </submittedName>
</protein>
<evidence type="ECO:0000313" key="2">
    <source>
        <dbReference type="Proteomes" id="UP001146670"/>
    </source>
</evidence>
<dbReference type="EMBL" id="JAPRFR010000001">
    <property type="protein sequence ID" value="MCZ0725317.1"/>
    <property type="molecule type" value="Genomic_DNA"/>
</dbReference>
<accession>A0A9X3FVJ9</accession>
<dbReference type="Proteomes" id="UP001146670">
    <property type="component" value="Unassembled WGS sequence"/>
</dbReference>
<keyword evidence="2" id="KW-1185">Reference proteome</keyword>
<gene>
    <name evidence="1" type="ORF">OW157_01900</name>
</gene>
<organism evidence="1 2">
    <name type="scientific">Aerococcus kribbianus</name>
    <dbReference type="NCBI Taxonomy" id="2999064"/>
    <lineage>
        <taxon>Bacteria</taxon>
        <taxon>Bacillati</taxon>
        <taxon>Bacillota</taxon>
        <taxon>Bacilli</taxon>
        <taxon>Lactobacillales</taxon>
        <taxon>Aerococcaceae</taxon>
        <taxon>Aerococcus</taxon>
    </lineage>
</organism>
<sequence>MELEEKLAFFDKQVMKEANGNINQQISQYQDTLQKDFDDYQEKLQKNYSQRLENEKTNTRKEINKEISQTQIKQQRDLFVEEEKLKKSLFERFRNEIKDYMTKSDYHEQLQAMITSIADFAGQEDYVIYVDPKDQELASTLLAPNKGTIKVSDRDFIGGVRGVLTARNILVDYSFSTLLANEEENFILKEVDASERN</sequence>
<dbReference type="SUPFAM" id="SSF111384">
    <property type="entry name" value="OmpH-like"/>
    <property type="match status" value="1"/>
</dbReference>
<dbReference type="RefSeq" id="WP_268751640.1">
    <property type="nucleotide sequence ID" value="NZ_JAPRFQ010000001.1"/>
</dbReference>
<dbReference type="AlphaFoldDB" id="A0A9X3FVJ9"/>
<name>A0A9X3FVJ9_9LACT</name>
<evidence type="ECO:0000313" key="1">
    <source>
        <dbReference type="EMBL" id="MCZ0725317.1"/>
    </source>
</evidence>
<dbReference type="InterPro" id="IPR038495">
    <property type="entry name" value="ATPase_E_C"/>
</dbReference>
<reference evidence="1" key="1">
    <citation type="submission" date="2022-12" db="EMBL/GenBank/DDBJ databases">
        <title>Description and comparative metabolic analysis of Aerococcus sp. nov., isolated from the feces of a pig.</title>
        <authorList>
            <person name="Chang Y.-H."/>
        </authorList>
    </citation>
    <scope>NUCLEOTIDE SEQUENCE</scope>
    <source>
        <strain evidence="1">YH-aer222</strain>
    </source>
</reference>
<dbReference type="SUPFAM" id="SSF160527">
    <property type="entry name" value="V-type ATPase subunit E-like"/>
    <property type="match status" value="1"/>
</dbReference>
<comment type="caution">
    <text evidence="1">The sequence shown here is derived from an EMBL/GenBank/DDBJ whole genome shotgun (WGS) entry which is preliminary data.</text>
</comment>
<proteinExistence type="predicted"/>
<dbReference type="InterPro" id="IPR024930">
    <property type="entry name" value="Skp_dom_sf"/>
</dbReference>
<dbReference type="Gene3D" id="3.30.2320.30">
    <property type="entry name" value="ATP synthase, E subunit, C-terminal"/>
    <property type="match status" value="1"/>
</dbReference>